<evidence type="ECO:0000313" key="2">
    <source>
        <dbReference type="EMBL" id="CAG8669868.1"/>
    </source>
</evidence>
<keyword evidence="3" id="KW-1185">Reference proteome</keyword>
<comment type="caution">
    <text evidence="2">The sequence shown here is derived from an EMBL/GenBank/DDBJ whole genome shotgun (WGS) entry which is preliminary data.</text>
</comment>
<sequence>MTRETKLKKYTRQLHSGNCDIAKLTNQYLEDTVNLLKRKLKRSNISKEEYESRLIEITNLRNEISDLQDKIKILREEINTLKDENRELRKENGELHCELNVLCNNFDLVQISEKKDNGELIQRKNQERINSNQRIRRILEAYKKKYESVNEDTIEAGPSKIAEIIDDEEMEVETKQTWKDLEIAEILVEIAVNLSPKDLFLSFSIVDKMIFNTIKCHTENNQNFWRTRRELGENLIPEMALAIDSVDFCQLQWYYLHPSLRNRPDASHILFFLRKDVDRTLKQYDQVPDDVKLEWLEVKSKSIQEFQKEVLKYKHPIITDQNIESILLRSRFYIPICYSLQDNLNSIH</sequence>
<proteinExistence type="predicted"/>
<dbReference type="OrthoDB" id="2458448at2759"/>
<reference evidence="2" key="1">
    <citation type="submission" date="2021-06" db="EMBL/GenBank/DDBJ databases">
        <authorList>
            <person name="Kallberg Y."/>
            <person name="Tangrot J."/>
            <person name="Rosling A."/>
        </authorList>
    </citation>
    <scope>NUCLEOTIDE SEQUENCE</scope>
    <source>
        <strain evidence="2">MA453B</strain>
    </source>
</reference>
<feature type="coiled-coil region" evidence="1">
    <location>
        <begin position="33"/>
        <end position="98"/>
    </location>
</feature>
<accession>A0A9N9EFJ5</accession>
<dbReference type="EMBL" id="CAJVPY010006813">
    <property type="protein sequence ID" value="CAG8669868.1"/>
    <property type="molecule type" value="Genomic_DNA"/>
</dbReference>
<evidence type="ECO:0000256" key="1">
    <source>
        <dbReference type="SAM" id="Coils"/>
    </source>
</evidence>
<dbReference type="Proteomes" id="UP000789405">
    <property type="component" value="Unassembled WGS sequence"/>
</dbReference>
<protein>
    <submittedName>
        <fullName evidence="2">21079_t:CDS:1</fullName>
    </submittedName>
</protein>
<name>A0A9N9EFJ5_9GLOM</name>
<organism evidence="2 3">
    <name type="scientific">Dentiscutata erythropus</name>
    <dbReference type="NCBI Taxonomy" id="1348616"/>
    <lineage>
        <taxon>Eukaryota</taxon>
        <taxon>Fungi</taxon>
        <taxon>Fungi incertae sedis</taxon>
        <taxon>Mucoromycota</taxon>
        <taxon>Glomeromycotina</taxon>
        <taxon>Glomeromycetes</taxon>
        <taxon>Diversisporales</taxon>
        <taxon>Gigasporaceae</taxon>
        <taxon>Dentiscutata</taxon>
    </lineage>
</organism>
<keyword evidence="1" id="KW-0175">Coiled coil</keyword>
<dbReference type="AlphaFoldDB" id="A0A9N9EFJ5"/>
<gene>
    <name evidence="2" type="ORF">DERYTH_LOCUS11180</name>
</gene>
<evidence type="ECO:0000313" key="3">
    <source>
        <dbReference type="Proteomes" id="UP000789405"/>
    </source>
</evidence>